<feature type="non-terminal residue" evidence="1">
    <location>
        <position position="106"/>
    </location>
</feature>
<gene>
    <name evidence="1" type="ORF">METZ01_LOCUS408606</name>
</gene>
<evidence type="ECO:0000313" key="1">
    <source>
        <dbReference type="EMBL" id="SVD55752.1"/>
    </source>
</evidence>
<sequence>MAETFFLNLVVLLMRNMSLVETEFVLTNTIDSDGQFCSALKNNSDKVLDDFLICFSLLSPIKSVDNCLVITQVGGYVEISQLNKLPVLPGEEWSFKYAYEYSRHRP</sequence>
<dbReference type="AlphaFoldDB" id="A0A382WAC4"/>
<reference evidence="1" key="1">
    <citation type="submission" date="2018-05" db="EMBL/GenBank/DDBJ databases">
        <authorList>
            <person name="Lanie J.A."/>
            <person name="Ng W.-L."/>
            <person name="Kazmierczak K.M."/>
            <person name="Andrzejewski T.M."/>
            <person name="Davidsen T.M."/>
            <person name="Wayne K.J."/>
            <person name="Tettelin H."/>
            <person name="Glass J.I."/>
            <person name="Rusch D."/>
            <person name="Podicherti R."/>
            <person name="Tsui H.-C.T."/>
            <person name="Winkler M.E."/>
        </authorList>
    </citation>
    <scope>NUCLEOTIDE SEQUENCE</scope>
</reference>
<organism evidence="1">
    <name type="scientific">marine metagenome</name>
    <dbReference type="NCBI Taxonomy" id="408172"/>
    <lineage>
        <taxon>unclassified sequences</taxon>
        <taxon>metagenomes</taxon>
        <taxon>ecological metagenomes</taxon>
    </lineage>
</organism>
<dbReference type="EMBL" id="UINC01158287">
    <property type="protein sequence ID" value="SVD55752.1"/>
    <property type="molecule type" value="Genomic_DNA"/>
</dbReference>
<accession>A0A382WAC4</accession>
<name>A0A382WAC4_9ZZZZ</name>
<protein>
    <submittedName>
        <fullName evidence="1">Uncharacterized protein</fullName>
    </submittedName>
</protein>
<proteinExistence type="predicted"/>